<evidence type="ECO:0008006" key="2">
    <source>
        <dbReference type="Google" id="ProtNLM"/>
    </source>
</evidence>
<evidence type="ECO:0000313" key="1">
    <source>
        <dbReference type="EMBL" id="SVE03542.1"/>
    </source>
</evidence>
<sequence>IIMLIALTGVGCSSPKPSFWFEGDVVVVPAADGNLIVRPKGGKPLLGRVDKANGRIQFTPQFTLLTGETYEAIFTDSNGQQTILEHTIAINAPAPRVTAIYPSASRLPANHLKFYLHFTEPMRQGKIFGHFKLTDLTSGKPVEEPFRETELWSADGKRLTLWLHPGRQKTGVNLNVDIGPVLIPNRHYTLEISAKWESQAGVALKRCARKQFVTTAADRTQPDIRQWKITTPRSRSRTALQLTFPEPLDSALL</sequence>
<name>A0A383A6V3_9ZZZZ</name>
<feature type="non-terminal residue" evidence="1">
    <location>
        <position position="1"/>
    </location>
</feature>
<organism evidence="1">
    <name type="scientific">marine metagenome</name>
    <dbReference type="NCBI Taxonomy" id="408172"/>
    <lineage>
        <taxon>unclassified sequences</taxon>
        <taxon>metagenomes</taxon>
        <taxon>ecological metagenomes</taxon>
    </lineage>
</organism>
<protein>
    <recommendedName>
        <fullName evidence="2">SbsA Ig-like domain-containing protein</fullName>
    </recommendedName>
</protein>
<proteinExistence type="predicted"/>
<gene>
    <name evidence="1" type="ORF">METZ01_LOCUS456396</name>
</gene>
<accession>A0A383A6V3</accession>
<dbReference type="EMBL" id="UINC01189722">
    <property type="protein sequence ID" value="SVE03542.1"/>
    <property type="molecule type" value="Genomic_DNA"/>
</dbReference>
<reference evidence="1" key="1">
    <citation type="submission" date="2018-05" db="EMBL/GenBank/DDBJ databases">
        <authorList>
            <person name="Lanie J.A."/>
            <person name="Ng W.-L."/>
            <person name="Kazmierczak K.M."/>
            <person name="Andrzejewski T.M."/>
            <person name="Davidsen T.M."/>
            <person name="Wayne K.J."/>
            <person name="Tettelin H."/>
            <person name="Glass J.I."/>
            <person name="Rusch D."/>
            <person name="Podicherti R."/>
            <person name="Tsui H.-C.T."/>
            <person name="Winkler M.E."/>
        </authorList>
    </citation>
    <scope>NUCLEOTIDE SEQUENCE</scope>
</reference>
<feature type="non-terminal residue" evidence="1">
    <location>
        <position position="253"/>
    </location>
</feature>
<dbReference type="AlphaFoldDB" id="A0A383A6V3"/>